<dbReference type="Proteomes" id="UP000029224">
    <property type="component" value="Unassembled WGS sequence"/>
</dbReference>
<sequence>MRLRLAKQARRIAIFPVLPNHGSQRFSVVVKFMFNPLNLVY</sequence>
<dbReference type="EMBL" id="BBMT01000004">
    <property type="protein sequence ID" value="GAL34278.1"/>
    <property type="molecule type" value="Genomic_DNA"/>
</dbReference>
<evidence type="ECO:0000313" key="1">
    <source>
        <dbReference type="EMBL" id="GAL34278.1"/>
    </source>
</evidence>
<dbReference type="AlphaFoldDB" id="A0A090T4W2"/>
<keyword evidence="2" id="KW-1185">Reference proteome</keyword>
<accession>A0A090T4W2</accession>
<proteinExistence type="predicted"/>
<protein>
    <submittedName>
        <fullName evidence="1">Uncharacterized protein</fullName>
    </submittedName>
</protein>
<reference evidence="1 2" key="2">
    <citation type="submission" date="2014-09" db="EMBL/GenBank/DDBJ databases">
        <authorList>
            <consortium name="NBRP consortium"/>
            <person name="Sawabe T."/>
            <person name="Meirelles P."/>
            <person name="Nakanishi M."/>
            <person name="Sayaka M."/>
            <person name="Hattori M."/>
            <person name="Ohkuma M."/>
        </authorList>
    </citation>
    <scope>NUCLEOTIDE SEQUENCE [LARGE SCALE GENOMIC DNA]</scope>
    <source>
        <strain evidence="1 2">JCM 19240</strain>
    </source>
</reference>
<evidence type="ECO:0000313" key="2">
    <source>
        <dbReference type="Proteomes" id="UP000029224"/>
    </source>
</evidence>
<reference evidence="1 2" key="1">
    <citation type="submission" date="2014-09" db="EMBL/GenBank/DDBJ databases">
        <title>Vibrio maritimus JCM 19240. (C210) whole genome shotgun sequence.</title>
        <authorList>
            <person name="Sawabe T."/>
            <person name="Meirelles P."/>
            <person name="Nakanishi M."/>
            <person name="Sayaka M."/>
            <person name="Hattori M."/>
            <person name="Ohkuma M."/>
        </authorList>
    </citation>
    <scope>NUCLEOTIDE SEQUENCE [LARGE SCALE GENOMIC DNA]</scope>
    <source>
        <strain evidence="1 2">JCM 19240</strain>
    </source>
</reference>
<comment type="caution">
    <text evidence="1">The sequence shown here is derived from an EMBL/GenBank/DDBJ whole genome shotgun (WGS) entry which is preliminary data.</text>
</comment>
<organism evidence="1 2">
    <name type="scientific">Vibrio maritimus</name>
    <dbReference type="NCBI Taxonomy" id="990268"/>
    <lineage>
        <taxon>Bacteria</taxon>
        <taxon>Pseudomonadati</taxon>
        <taxon>Pseudomonadota</taxon>
        <taxon>Gammaproteobacteria</taxon>
        <taxon>Vibrionales</taxon>
        <taxon>Vibrionaceae</taxon>
        <taxon>Vibrio</taxon>
    </lineage>
</organism>
<gene>
    <name evidence="1" type="ORF">JCM19240_1186</name>
</gene>
<name>A0A090T4W2_9VIBR</name>